<evidence type="ECO:0000256" key="1">
    <source>
        <dbReference type="SAM" id="MobiDB-lite"/>
    </source>
</evidence>
<dbReference type="Gene3D" id="1.25.10.10">
    <property type="entry name" value="Leucine-rich Repeat Variant"/>
    <property type="match status" value="1"/>
</dbReference>
<organism evidence="2 3">
    <name type="scientific">Haliangium ochraceum (strain DSM 14365 / JCM 11303 / SMP-2)</name>
    <dbReference type="NCBI Taxonomy" id="502025"/>
    <lineage>
        <taxon>Bacteria</taxon>
        <taxon>Pseudomonadati</taxon>
        <taxon>Myxococcota</taxon>
        <taxon>Polyangia</taxon>
        <taxon>Haliangiales</taxon>
        <taxon>Kofleriaceae</taxon>
        <taxon>Haliangium</taxon>
    </lineage>
</organism>
<gene>
    <name evidence="2" type="ordered locus">Hoch_6700</name>
</gene>
<feature type="compositionally biased region" description="Low complexity" evidence="1">
    <location>
        <begin position="9"/>
        <end position="35"/>
    </location>
</feature>
<dbReference type="SUPFAM" id="SSF48371">
    <property type="entry name" value="ARM repeat"/>
    <property type="match status" value="1"/>
</dbReference>
<protein>
    <recommendedName>
        <fullName evidence="4">HEAT repeat domain-containing protein</fullName>
    </recommendedName>
</protein>
<dbReference type="HOGENOM" id="CLU_047807_0_0_7"/>
<evidence type="ECO:0000313" key="2">
    <source>
        <dbReference type="EMBL" id="ACY19164.1"/>
    </source>
</evidence>
<dbReference type="InterPro" id="IPR016024">
    <property type="entry name" value="ARM-type_fold"/>
</dbReference>
<feature type="region of interest" description="Disordered" evidence="1">
    <location>
        <begin position="1"/>
        <end position="53"/>
    </location>
</feature>
<accession>D0LT28</accession>
<name>D0LT28_HALO1</name>
<evidence type="ECO:0000313" key="3">
    <source>
        <dbReference type="Proteomes" id="UP000001880"/>
    </source>
</evidence>
<evidence type="ECO:0008006" key="4">
    <source>
        <dbReference type="Google" id="ProtNLM"/>
    </source>
</evidence>
<sequence length="385" mass="41804">MVLAAGCGASSAQKSPPSASAEQAHASTAATAPQPEDANPDATESAEPKPDHQTVRLAGIDVFGTEQPHDEIQAALDFKLGASFTFPSDTFRSRTDAGDAQLRERFGFAFVKLSVISYFAGPNAGEMYLTVDIVDADDKDRMAFAPAPQQDIADPAGLIATWLEYETRAWERLRSGDLEMPDGKGRCRGGFHCALGFGHPTLTPAEDRFIAEVPAHLSELRKVLVHSADAEQRAAAAYLLAYASDRKQVIASVLPAIRDPNALVRNNVLRVLVGVQEDAKHALLPLDELLAALDFPQTTDRNKAAYAILHTVRIAPEQYRSRVLDAVGEQLLAMAALTQPNNRDPALEILRVLSGTDHGDDIAAWRRWVEEARKPQKDTATSPRR</sequence>
<dbReference type="Proteomes" id="UP000001880">
    <property type="component" value="Chromosome"/>
</dbReference>
<dbReference type="KEGG" id="hoh:Hoch_6700"/>
<dbReference type="EMBL" id="CP001804">
    <property type="protein sequence ID" value="ACY19164.1"/>
    <property type="molecule type" value="Genomic_DNA"/>
</dbReference>
<proteinExistence type="predicted"/>
<keyword evidence="3" id="KW-1185">Reference proteome</keyword>
<reference evidence="2 3" key="1">
    <citation type="journal article" date="2010" name="Stand. Genomic Sci.">
        <title>Complete genome sequence of Haliangium ochraceum type strain (SMP-2).</title>
        <authorList>
            <consortium name="US DOE Joint Genome Institute (JGI-PGF)"/>
            <person name="Ivanova N."/>
            <person name="Daum C."/>
            <person name="Lang E."/>
            <person name="Abt B."/>
            <person name="Kopitz M."/>
            <person name="Saunders E."/>
            <person name="Lapidus A."/>
            <person name="Lucas S."/>
            <person name="Glavina Del Rio T."/>
            <person name="Nolan M."/>
            <person name="Tice H."/>
            <person name="Copeland A."/>
            <person name="Cheng J.F."/>
            <person name="Chen F."/>
            <person name="Bruce D."/>
            <person name="Goodwin L."/>
            <person name="Pitluck S."/>
            <person name="Mavromatis K."/>
            <person name="Pati A."/>
            <person name="Mikhailova N."/>
            <person name="Chen A."/>
            <person name="Palaniappan K."/>
            <person name="Land M."/>
            <person name="Hauser L."/>
            <person name="Chang Y.J."/>
            <person name="Jeffries C.D."/>
            <person name="Detter J.C."/>
            <person name="Brettin T."/>
            <person name="Rohde M."/>
            <person name="Goker M."/>
            <person name="Bristow J."/>
            <person name="Markowitz V."/>
            <person name="Eisen J.A."/>
            <person name="Hugenholtz P."/>
            <person name="Kyrpides N.C."/>
            <person name="Klenk H.P."/>
        </authorList>
    </citation>
    <scope>NUCLEOTIDE SEQUENCE [LARGE SCALE GENOMIC DNA]</scope>
    <source>
        <strain evidence="3">DSM 14365 / CIP 107738 / JCM 11303 / AJ 13395 / SMP-2</strain>
    </source>
</reference>
<dbReference type="InterPro" id="IPR011989">
    <property type="entry name" value="ARM-like"/>
</dbReference>
<dbReference type="AlphaFoldDB" id="D0LT28"/>
<dbReference type="eggNOG" id="ENOG50342YI">
    <property type="taxonomic scope" value="Bacteria"/>
</dbReference>